<dbReference type="RefSeq" id="WP_103678176.1">
    <property type="nucleotide sequence ID" value="NZ_PQGD01000029.1"/>
</dbReference>
<evidence type="ECO:0000256" key="1">
    <source>
        <dbReference type="SAM" id="Coils"/>
    </source>
</evidence>
<sequence>MQQPYLFNPGMNTEELEQWLSQQRLHVACYNNLLKEKAALEERLNEVNDSIEKLSSLGFEGELSFPCSPSPSPANAQK</sequence>
<evidence type="ECO:0000313" key="3">
    <source>
        <dbReference type="EMBL" id="POP42567.1"/>
    </source>
</evidence>
<dbReference type="OrthoDB" id="6631660at2"/>
<protein>
    <submittedName>
        <fullName evidence="3">Uncharacterized protein</fullName>
    </submittedName>
</protein>
<accession>A0A2P5GI46</accession>
<proteinExistence type="predicted"/>
<dbReference type="Proteomes" id="UP000247005">
    <property type="component" value="Unassembled WGS sequence"/>
</dbReference>
<evidence type="ECO:0000313" key="4">
    <source>
        <dbReference type="Proteomes" id="UP000237073"/>
    </source>
</evidence>
<keyword evidence="4" id="KW-1185">Reference proteome</keyword>
<evidence type="ECO:0000313" key="2">
    <source>
        <dbReference type="EMBL" id="POP41755.1"/>
    </source>
</evidence>
<gene>
    <name evidence="3" type="ORF">CHU32_24645</name>
    <name evidence="2" type="ORF">CHU33_21860</name>
</gene>
<feature type="coiled-coil region" evidence="1">
    <location>
        <begin position="30"/>
        <end position="57"/>
    </location>
</feature>
<reference evidence="4 5" key="1">
    <citation type="submission" date="2018-01" db="EMBL/GenBank/DDBJ databases">
        <title>Superficieibacter electus gen. nov., sp. nov., an extended-spectrum beta-lactamase possessing member of the Enterobacteriaceae family, isolated from intensive care unit surfaces.</title>
        <authorList>
            <person name="Potter R.F."/>
            <person name="D'Souza A.W."/>
        </authorList>
    </citation>
    <scope>NUCLEOTIDE SEQUENCE [LARGE SCALE GENOMIC DNA]</scope>
    <source>
        <strain evidence="3 5">BP-1</strain>
        <strain evidence="2 4">BP-2</strain>
    </source>
</reference>
<dbReference type="Proteomes" id="UP000237073">
    <property type="component" value="Unassembled WGS sequence"/>
</dbReference>
<dbReference type="EMBL" id="PQGE01000024">
    <property type="protein sequence ID" value="POP41755.1"/>
    <property type="molecule type" value="Genomic_DNA"/>
</dbReference>
<organism evidence="3 5">
    <name type="scientific">Superficieibacter electus</name>
    <dbReference type="NCBI Taxonomy" id="2022662"/>
    <lineage>
        <taxon>Bacteria</taxon>
        <taxon>Pseudomonadati</taxon>
        <taxon>Pseudomonadota</taxon>
        <taxon>Gammaproteobacteria</taxon>
        <taxon>Enterobacterales</taxon>
        <taxon>Enterobacteriaceae</taxon>
        <taxon>Superficieibacter</taxon>
    </lineage>
</organism>
<keyword evidence="1" id="KW-0175">Coiled coil</keyword>
<dbReference type="AlphaFoldDB" id="A0A2P5GI46"/>
<evidence type="ECO:0000313" key="5">
    <source>
        <dbReference type="Proteomes" id="UP000247005"/>
    </source>
</evidence>
<dbReference type="EMBL" id="PQGD01000029">
    <property type="protein sequence ID" value="POP42567.1"/>
    <property type="molecule type" value="Genomic_DNA"/>
</dbReference>
<comment type="caution">
    <text evidence="3">The sequence shown here is derived from an EMBL/GenBank/DDBJ whole genome shotgun (WGS) entry which is preliminary data.</text>
</comment>
<name>A0A2P5GI46_9ENTR</name>